<dbReference type="SUPFAM" id="SSF52266">
    <property type="entry name" value="SGNH hydrolase"/>
    <property type="match status" value="1"/>
</dbReference>
<dbReference type="EMBL" id="DVNB01000115">
    <property type="protein sequence ID" value="HIU58369.1"/>
    <property type="molecule type" value="Genomic_DNA"/>
</dbReference>
<comment type="caution">
    <text evidence="2">The sequence shown here is derived from an EMBL/GenBank/DDBJ whole genome shotgun (WGS) entry which is preliminary data.</text>
</comment>
<dbReference type="AlphaFoldDB" id="A0A9D1SFD6"/>
<dbReference type="GO" id="GO:0016787">
    <property type="term" value="F:hydrolase activity"/>
    <property type="evidence" value="ECO:0007669"/>
    <property type="project" value="UniProtKB-KW"/>
</dbReference>
<reference evidence="2" key="2">
    <citation type="journal article" date="2021" name="PeerJ">
        <title>Extensive microbial diversity within the chicken gut microbiome revealed by metagenomics and culture.</title>
        <authorList>
            <person name="Gilroy R."/>
            <person name="Ravi A."/>
            <person name="Getino M."/>
            <person name="Pursley I."/>
            <person name="Horton D.L."/>
            <person name="Alikhan N.F."/>
            <person name="Baker D."/>
            <person name="Gharbi K."/>
            <person name="Hall N."/>
            <person name="Watson M."/>
            <person name="Adriaenssens E.M."/>
            <person name="Foster-Nyarko E."/>
            <person name="Jarju S."/>
            <person name="Secka A."/>
            <person name="Antonio M."/>
            <person name="Oren A."/>
            <person name="Chaudhuri R.R."/>
            <person name="La Ragione R."/>
            <person name="Hildebrand F."/>
            <person name="Pallen M.J."/>
        </authorList>
    </citation>
    <scope>NUCLEOTIDE SEQUENCE</scope>
    <source>
        <strain evidence="2">USAMLcec3-3695</strain>
    </source>
</reference>
<dbReference type="Gene3D" id="3.40.50.1110">
    <property type="entry name" value="SGNH hydrolase"/>
    <property type="match status" value="1"/>
</dbReference>
<evidence type="ECO:0000313" key="3">
    <source>
        <dbReference type="Proteomes" id="UP000824109"/>
    </source>
</evidence>
<feature type="domain" description="SGNH hydrolase-type esterase" evidence="1">
    <location>
        <begin position="33"/>
        <end position="227"/>
    </location>
</feature>
<dbReference type="Pfam" id="PF13472">
    <property type="entry name" value="Lipase_GDSL_2"/>
    <property type="match status" value="1"/>
</dbReference>
<dbReference type="InterPro" id="IPR036514">
    <property type="entry name" value="SGNH_hydro_sf"/>
</dbReference>
<protein>
    <submittedName>
        <fullName evidence="2">SGNH/GDSL hydrolase family protein</fullName>
    </submittedName>
</protein>
<evidence type="ECO:0000313" key="2">
    <source>
        <dbReference type="EMBL" id="HIU58369.1"/>
    </source>
</evidence>
<dbReference type="InterPro" id="IPR013830">
    <property type="entry name" value="SGNH_hydro"/>
</dbReference>
<dbReference type="CDD" id="cd00229">
    <property type="entry name" value="SGNH_hydrolase"/>
    <property type="match status" value="1"/>
</dbReference>
<proteinExistence type="predicted"/>
<evidence type="ECO:0000259" key="1">
    <source>
        <dbReference type="Pfam" id="PF13472"/>
    </source>
</evidence>
<dbReference type="Proteomes" id="UP000824109">
    <property type="component" value="Unassembled WGS sequence"/>
</dbReference>
<organism evidence="2 3">
    <name type="scientific">Candidatus Ornithomonoglobus merdipullorum</name>
    <dbReference type="NCBI Taxonomy" id="2840895"/>
    <lineage>
        <taxon>Bacteria</taxon>
        <taxon>Bacillati</taxon>
        <taxon>Bacillota</taxon>
        <taxon>Clostridia</taxon>
        <taxon>Candidatus Ornithomonoglobus</taxon>
    </lineage>
</organism>
<accession>A0A9D1SFD6</accession>
<keyword evidence="2" id="KW-0378">Hydrolase</keyword>
<sequence>MDINNYYAEENEKPLDKIAYNGGFCGIFRTICCIGDSLSSGEFETVGKDGTHHYYDMYEYSWGQYIARMTGSKVYNFSRGGMTAKQYCESFADDNGFWAAKFASQAYIIALGANDKWQEYETGSVADVDLDDHINNKKTFAGYYGEIIQRVKKISPDAKLFFVTEPKHSSDNEKAVLRKQEEREVLYGFTKLFEGSYVIDLYKYGPVYDDKFKYNFYLNGHMTPSGYMLSANMIASYIDYIIRSNPRDFALAGLIGTGIDPGVTDTIERNLYEDRKLF</sequence>
<name>A0A9D1SFD6_9FIRM</name>
<gene>
    <name evidence="2" type="ORF">IAA61_11245</name>
</gene>
<reference evidence="2" key="1">
    <citation type="submission" date="2020-10" db="EMBL/GenBank/DDBJ databases">
        <authorList>
            <person name="Gilroy R."/>
        </authorList>
    </citation>
    <scope>NUCLEOTIDE SEQUENCE</scope>
    <source>
        <strain evidence="2">USAMLcec3-3695</strain>
    </source>
</reference>